<name>A0A9X1R6Z3_9BRAD</name>
<dbReference type="InterPro" id="IPR036388">
    <property type="entry name" value="WH-like_DNA-bd_sf"/>
</dbReference>
<sequence length="260" mass="27762">MRTVFSSFAGVILAKEGVSRLSTSIIRRADQEPYSREEIEDINALAGQLQNIGRLMVRVGLVSSQRLADALALNGQPIALLGYDGTIMHASPSFEQAIRGALAIKDRRMASWHPDANQKLGQAVGSATRRDTDHAAPCKPIVLPKRNSARPLIATVVPVVGHARDLFHMVAAVISVVDLNAEAPRPNVVALQQAFGLSPAGAKLAADIALGKTLLEIAAQSGVSRETLRSRLKSIFGKTATSRQSELALLLSRIPMGTPR</sequence>
<dbReference type="SUPFAM" id="SSF46894">
    <property type="entry name" value="C-terminal effector domain of the bipartite response regulators"/>
    <property type="match status" value="1"/>
</dbReference>
<dbReference type="GO" id="GO:0006355">
    <property type="term" value="P:regulation of DNA-templated transcription"/>
    <property type="evidence" value="ECO:0007669"/>
    <property type="project" value="InterPro"/>
</dbReference>
<protein>
    <submittedName>
        <fullName evidence="2">Helix-turn-helix transcriptional regulator</fullName>
    </submittedName>
</protein>
<dbReference type="Proteomes" id="UP001139054">
    <property type="component" value="Unassembled WGS sequence"/>
</dbReference>
<dbReference type="RefSeq" id="WP_237890086.1">
    <property type="nucleotide sequence ID" value="NZ_JAKLTY010000004.1"/>
</dbReference>
<evidence type="ECO:0000313" key="3">
    <source>
        <dbReference type="Proteomes" id="UP001139054"/>
    </source>
</evidence>
<organism evidence="2 3">
    <name type="scientific">Bradyrhizobium zhengyangense</name>
    <dbReference type="NCBI Taxonomy" id="2911009"/>
    <lineage>
        <taxon>Bacteria</taxon>
        <taxon>Pseudomonadati</taxon>
        <taxon>Pseudomonadota</taxon>
        <taxon>Alphaproteobacteria</taxon>
        <taxon>Hyphomicrobiales</taxon>
        <taxon>Nitrobacteraceae</taxon>
        <taxon>Bradyrhizobium</taxon>
    </lineage>
</organism>
<comment type="caution">
    <text evidence="2">The sequence shown here is derived from an EMBL/GenBank/DDBJ whole genome shotgun (WGS) entry which is preliminary data.</text>
</comment>
<dbReference type="Gene3D" id="1.10.10.10">
    <property type="entry name" value="Winged helix-like DNA-binding domain superfamily/Winged helix DNA-binding domain"/>
    <property type="match status" value="1"/>
</dbReference>
<dbReference type="InterPro" id="IPR016032">
    <property type="entry name" value="Sig_transdc_resp-reg_C-effctor"/>
</dbReference>
<accession>A0A9X1R6Z3</accession>
<feature type="domain" description="HTH luxR-type" evidence="1">
    <location>
        <begin position="194"/>
        <end position="251"/>
    </location>
</feature>
<evidence type="ECO:0000259" key="1">
    <source>
        <dbReference type="SMART" id="SM00421"/>
    </source>
</evidence>
<proteinExistence type="predicted"/>
<dbReference type="InterPro" id="IPR000792">
    <property type="entry name" value="Tscrpt_reg_LuxR_C"/>
</dbReference>
<dbReference type="EMBL" id="JAKLTY010000004">
    <property type="protein sequence ID" value="MCG2626516.1"/>
    <property type="molecule type" value="Genomic_DNA"/>
</dbReference>
<reference evidence="2" key="1">
    <citation type="submission" date="2022-01" db="EMBL/GenBank/DDBJ databases">
        <title>Genome sequnece data of strain Bradyrhizobium sp. nov.</title>
        <authorList>
            <person name="Zhang J."/>
        </authorList>
    </citation>
    <scope>NUCLEOTIDE SEQUENCE</scope>
    <source>
        <strain evidence="2">WYCCWR 13023</strain>
    </source>
</reference>
<dbReference type="SMART" id="SM00421">
    <property type="entry name" value="HTH_LUXR"/>
    <property type="match status" value="1"/>
</dbReference>
<dbReference type="AlphaFoldDB" id="A0A9X1R6Z3"/>
<gene>
    <name evidence="2" type="ORF">L6654_07755</name>
</gene>
<evidence type="ECO:0000313" key="2">
    <source>
        <dbReference type="EMBL" id="MCG2626516.1"/>
    </source>
</evidence>
<dbReference type="GO" id="GO:0003677">
    <property type="term" value="F:DNA binding"/>
    <property type="evidence" value="ECO:0007669"/>
    <property type="project" value="InterPro"/>
</dbReference>